<dbReference type="OMA" id="RVSLVWM"/>
<dbReference type="KEGG" id="oaa:114806549"/>
<keyword evidence="3" id="KW-1185">Reference proteome</keyword>
<sequence>MAGASWGAAAPPRKVMAAQLRREQEASSSSSSSSWSSSWRPGRPPAVVWMQGTVLAVDEAAGRARLTDPTGPFTASGLHRLPRGKARPAAGMYVMIMGVVESFCPEPCLQAVKMTDLSGNPLHKSMWGLEVEDLHSAIP</sequence>
<dbReference type="InterPro" id="IPR012340">
    <property type="entry name" value="NA-bd_OB-fold"/>
</dbReference>
<dbReference type="Ensembl" id="ENSOANT00000066991.1">
    <property type="protein sequence ID" value="ENSOANP00000035109.1"/>
    <property type="gene ID" value="ENSOANG00000043452.1"/>
</dbReference>
<feature type="compositionally biased region" description="Low complexity" evidence="1">
    <location>
        <begin position="27"/>
        <end position="39"/>
    </location>
</feature>
<protein>
    <submittedName>
        <fullName evidence="2">RecQ mediated genome instability 2</fullName>
    </submittedName>
</protein>
<dbReference type="PANTHER" id="PTHR33962:SF1">
    <property type="entry name" value="RECQ-MEDIATED GENOME INSTABILITY PROTEIN 2"/>
    <property type="match status" value="1"/>
</dbReference>
<dbReference type="Bgee" id="ENSOANG00000043452">
    <property type="expression patterns" value="Expressed in cerebellum and 7 other cell types or tissues"/>
</dbReference>
<evidence type="ECO:0000313" key="2">
    <source>
        <dbReference type="Ensembl" id="ENSOANP00000035109.1"/>
    </source>
</evidence>
<dbReference type="GO" id="GO:0016607">
    <property type="term" value="C:nuclear speck"/>
    <property type="evidence" value="ECO:0000318"/>
    <property type="project" value="GO_Central"/>
</dbReference>
<dbReference type="GO" id="GO:0043007">
    <property type="term" value="P:maintenance of rDNA"/>
    <property type="evidence" value="ECO:0000318"/>
    <property type="project" value="GO_Central"/>
</dbReference>
<reference evidence="2" key="2">
    <citation type="submission" date="2025-08" db="UniProtKB">
        <authorList>
            <consortium name="Ensembl"/>
        </authorList>
    </citation>
    <scope>IDENTIFICATION</scope>
    <source>
        <strain evidence="2">Glennie</strain>
    </source>
</reference>
<accession>A0A6I8N219</accession>
<dbReference type="Pfam" id="PF16100">
    <property type="entry name" value="RMI2"/>
    <property type="match status" value="1"/>
</dbReference>
<reference evidence="2 3" key="1">
    <citation type="journal article" date="2008" name="Nature">
        <title>Genome analysis of the platypus reveals unique signatures of evolution.</title>
        <authorList>
            <person name="Warren W.C."/>
            <person name="Hillier L.W."/>
            <person name="Marshall Graves J.A."/>
            <person name="Birney E."/>
            <person name="Ponting C.P."/>
            <person name="Grutzner F."/>
            <person name="Belov K."/>
            <person name="Miller W."/>
            <person name="Clarke L."/>
            <person name="Chinwalla A.T."/>
            <person name="Yang S.P."/>
            <person name="Heger A."/>
            <person name="Locke D.P."/>
            <person name="Miethke P."/>
            <person name="Waters P.D."/>
            <person name="Veyrunes F."/>
            <person name="Fulton L."/>
            <person name="Fulton B."/>
            <person name="Graves T."/>
            <person name="Wallis J."/>
            <person name="Puente X.S."/>
            <person name="Lopez-Otin C."/>
            <person name="Ordonez G.R."/>
            <person name="Eichler E.E."/>
            <person name="Chen L."/>
            <person name="Cheng Z."/>
            <person name="Deakin J.E."/>
            <person name="Alsop A."/>
            <person name="Thompson K."/>
            <person name="Kirby P."/>
            <person name="Papenfuss A.T."/>
            <person name="Wakefield M.J."/>
            <person name="Olender T."/>
            <person name="Lancet D."/>
            <person name="Huttley G.A."/>
            <person name="Smit A.F."/>
            <person name="Pask A."/>
            <person name="Temple-Smith P."/>
            <person name="Batzer M.A."/>
            <person name="Walker J.A."/>
            <person name="Konkel M.K."/>
            <person name="Harris R.S."/>
            <person name="Whittington C.M."/>
            <person name="Wong E.S."/>
            <person name="Gemmell N.J."/>
            <person name="Buschiazzo E."/>
            <person name="Vargas Jentzsch I.M."/>
            <person name="Merkel A."/>
            <person name="Schmitz J."/>
            <person name="Zemann A."/>
            <person name="Churakov G."/>
            <person name="Kriegs J.O."/>
            <person name="Brosius J."/>
            <person name="Murchison E.P."/>
            <person name="Sachidanandam R."/>
            <person name="Smith C."/>
            <person name="Hannon G.J."/>
            <person name="Tsend-Ayush E."/>
            <person name="McMillan D."/>
            <person name="Attenborough R."/>
            <person name="Rens W."/>
            <person name="Ferguson-Smith M."/>
            <person name="Lefevre C.M."/>
            <person name="Sharp J.A."/>
            <person name="Nicholas K.R."/>
            <person name="Ray D.A."/>
            <person name="Kube M."/>
            <person name="Reinhardt R."/>
            <person name="Pringle T.H."/>
            <person name="Taylor J."/>
            <person name="Jones R.C."/>
            <person name="Nixon B."/>
            <person name="Dacheux J.L."/>
            <person name="Niwa H."/>
            <person name="Sekita Y."/>
            <person name="Huang X."/>
            <person name="Stark A."/>
            <person name="Kheradpour P."/>
            <person name="Kellis M."/>
            <person name="Flicek P."/>
            <person name="Chen Y."/>
            <person name="Webber C."/>
            <person name="Hardison R."/>
            <person name="Nelson J."/>
            <person name="Hallsworth-Pepin K."/>
            <person name="Delehaunty K."/>
            <person name="Markovic C."/>
            <person name="Minx P."/>
            <person name="Feng Y."/>
            <person name="Kremitzki C."/>
            <person name="Mitreva M."/>
            <person name="Glasscock J."/>
            <person name="Wylie T."/>
            <person name="Wohldmann P."/>
            <person name="Thiru P."/>
            <person name="Nhan M.N."/>
            <person name="Pohl C.S."/>
            <person name="Smith S.M."/>
            <person name="Hou S."/>
            <person name="Nefedov M."/>
            <person name="de Jong P.J."/>
            <person name="Renfree M.B."/>
            <person name="Mardis E.R."/>
            <person name="Wilson R.K."/>
        </authorList>
    </citation>
    <scope>NUCLEOTIDE SEQUENCE [LARGE SCALE GENOMIC DNA]</scope>
    <source>
        <strain evidence="2 3">Glennie</strain>
    </source>
</reference>
<feature type="region of interest" description="Disordered" evidence="1">
    <location>
        <begin position="1"/>
        <end position="42"/>
    </location>
</feature>
<dbReference type="FunCoup" id="A0A6I8N219">
    <property type="interactions" value="1783"/>
</dbReference>
<dbReference type="PANTHER" id="PTHR33962">
    <property type="entry name" value="RECQ-MEDIATED GENOME INSTABILITY PROTEIN 2 RMI2"/>
    <property type="match status" value="1"/>
</dbReference>
<dbReference type="GeneTree" id="ENSGT00390000001653"/>
<dbReference type="GO" id="GO:0005829">
    <property type="term" value="C:cytosol"/>
    <property type="evidence" value="ECO:0000318"/>
    <property type="project" value="GO_Central"/>
</dbReference>
<dbReference type="Proteomes" id="UP000002279">
    <property type="component" value="Chromosome 2"/>
</dbReference>
<dbReference type="InterPro" id="IPR032245">
    <property type="entry name" value="RMI2"/>
</dbReference>
<dbReference type="OrthoDB" id="10024265at2759"/>
<name>A0A6I8N219_ORNAN</name>
<dbReference type="GO" id="GO:2000042">
    <property type="term" value="P:negative regulation of double-strand break repair via homologous recombination"/>
    <property type="evidence" value="ECO:0000318"/>
    <property type="project" value="GO_Central"/>
</dbReference>
<dbReference type="GO" id="GO:0006281">
    <property type="term" value="P:DNA repair"/>
    <property type="evidence" value="ECO:0000318"/>
    <property type="project" value="GO_Central"/>
</dbReference>
<proteinExistence type="predicted"/>
<gene>
    <name evidence="2" type="primary">RMI2</name>
</gene>
<dbReference type="RefSeq" id="XP_028907417.1">
    <property type="nucleotide sequence ID" value="XM_029051584.2"/>
</dbReference>
<dbReference type="GeneID" id="114806549"/>
<dbReference type="CTD" id="116028"/>
<dbReference type="Gene3D" id="2.40.50.140">
    <property type="entry name" value="Nucleic acid-binding proteins"/>
    <property type="match status" value="1"/>
</dbReference>
<organism evidence="2 3">
    <name type="scientific">Ornithorhynchus anatinus</name>
    <name type="common">Duckbill platypus</name>
    <dbReference type="NCBI Taxonomy" id="9258"/>
    <lineage>
        <taxon>Eukaryota</taxon>
        <taxon>Metazoa</taxon>
        <taxon>Chordata</taxon>
        <taxon>Craniata</taxon>
        <taxon>Vertebrata</taxon>
        <taxon>Euteleostomi</taxon>
        <taxon>Mammalia</taxon>
        <taxon>Monotremata</taxon>
        <taxon>Ornithorhynchidae</taxon>
        <taxon>Ornithorhynchus</taxon>
    </lineage>
</organism>
<evidence type="ECO:0000256" key="1">
    <source>
        <dbReference type="SAM" id="MobiDB-lite"/>
    </source>
</evidence>
<evidence type="ECO:0000313" key="3">
    <source>
        <dbReference type="Proteomes" id="UP000002279"/>
    </source>
</evidence>
<dbReference type="AlphaFoldDB" id="A0A6I8N219"/>
<dbReference type="InParanoid" id="A0A6I8N219"/>
<dbReference type="GO" id="GO:0033045">
    <property type="term" value="P:regulation of sister chromatid segregation"/>
    <property type="evidence" value="ECO:0000318"/>
    <property type="project" value="GO_Central"/>
</dbReference>
<reference evidence="2" key="3">
    <citation type="submission" date="2025-09" db="UniProtKB">
        <authorList>
            <consortium name="Ensembl"/>
        </authorList>
    </citation>
    <scope>IDENTIFICATION</scope>
    <source>
        <strain evidence="2">Glennie</strain>
    </source>
</reference>